<dbReference type="RefSeq" id="WP_023573206.1">
    <property type="nucleotide sequence ID" value="NZ_AVCS01000008.1"/>
</dbReference>
<reference evidence="2" key="1">
    <citation type="submission" date="2013-09" db="EMBL/GenBank/DDBJ databases">
        <authorList>
            <person name="Zeng Z."/>
            <person name="Chen C."/>
        </authorList>
    </citation>
    <scope>NUCLEOTIDE SEQUENCE [LARGE SCALE GENOMIC DNA]</scope>
    <source>
        <strain evidence="2">DK69</strain>
    </source>
</reference>
<reference evidence="1 2" key="2">
    <citation type="journal article" date="2015" name="Stand. Genomic Sci.">
        <title>High quality draft genomic sequence of Flavobacterium enshiense DK69(T) and comparison among Flavobacterium genomes.</title>
        <authorList>
            <person name="Zeng Z."/>
            <person name="Chen C."/>
            <person name="Du H."/>
            <person name="Wang G."/>
            <person name="Li M."/>
        </authorList>
    </citation>
    <scope>NUCLEOTIDE SEQUENCE [LARGE SCALE GENOMIC DNA]</scope>
    <source>
        <strain evidence="1 2">DK69</strain>
    </source>
</reference>
<dbReference type="OrthoDB" id="663842at2"/>
<sequence>MKFLIYIAAVFFSLITQELTEVRESYYAASKSKQNAEKFHAMLSGYNKNNATLLAYKGAAIVLKSKYVPKAKQKKELFVEGVTIVEKALKSEPANAEIHLIRLSIQENTPKALKYKGNIEEDKKLIVNSFDNQSKEVKECIKKYVKQSAVFSEHEKKQILK</sequence>
<dbReference type="STRING" id="1107311.Q767_07465"/>
<evidence type="ECO:0000313" key="2">
    <source>
        <dbReference type="Proteomes" id="UP000030149"/>
    </source>
</evidence>
<dbReference type="Proteomes" id="UP000030149">
    <property type="component" value="Unassembled WGS sequence"/>
</dbReference>
<protein>
    <submittedName>
        <fullName evidence="1">Uncharacterized protein</fullName>
    </submittedName>
</protein>
<dbReference type="PATRIC" id="fig|1107311.3.peg.1163"/>
<keyword evidence="2" id="KW-1185">Reference proteome</keyword>
<dbReference type="EMBL" id="JRLZ01000005">
    <property type="protein sequence ID" value="KGO96091.1"/>
    <property type="molecule type" value="Genomic_DNA"/>
</dbReference>
<dbReference type="AlphaFoldDB" id="V6SAY7"/>
<comment type="caution">
    <text evidence="1">The sequence shown here is derived from an EMBL/GenBank/DDBJ whole genome shotgun (WGS) entry which is preliminary data.</text>
</comment>
<proteinExistence type="predicted"/>
<dbReference type="eggNOG" id="ENOG5032YX8">
    <property type="taxonomic scope" value="Bacteria"/>
</dbReference>
<name>V6SAY7_9FLAO</name>
<organism evidence="1 2">
    <name type="scientific">Flavobacterium enshiense DK69</name>
    <dbReference type="NCBI Taxonomy" id="1107311"/>
    <lineage>
        <taxon>Bacteria</taxon>
        <taxon>Pseudomonadati</taxon>
        <taxon>Bacteroidota</taxon>
        <taxon>Flavobacteriia</taxon>
        <taxon>Flavobacteriales</taxon>
        <taxon>Flavobacteriaceae</taxon>
        <taxon>Flavobacterium</taxon>
    </lineage>
</organism>
<gene>
    <name evidence="1" type="ORF">Q767_07465</name>
</gene>
<evidence type="ECO:0000313" key="1">
    <source>
        <dbReference type="EMBL" id="KGO96091.1"/>
    </source>
</evidence>
<accession>V6SAY7</accession>